<keyword evidence="2" id="KW-0472">Membrane</keyword>
<accession>A0A2N9GEJ3</accession>
<evidence type="ECO:0000313" key="3">
    <source>
        <dbReference type="EMBL" id="SPC97915.1"/>
    </source>
</evidence>
<evidence type="ECO:0000256" key="2">
    <source>
        <dbReference type="SAM" id="Phobius"/>
    </source>
</evidence>
<feature type="transmembrane region" description="Helical" evidence="2">
    <location>
        <begin position="37"/>
        <end position="65"/>
    </location>
</feature>
<feature type="region of interest" description="Disordered" evidence="1">
    <location>
        <begin position="555"/>
        <end position="584"/>
    </location>
</feature>
<feature type="region of interest" description="Disordered" evidence="1">
    <location>
        <begin position="126"/>
        <end position="160"/>
    </location>
</feature>
<name>A0A2N9GEJ3_FAGSY</name>
<feature type="compositionally biased region" description="Polar residues" evidence="1">
    <location>
        <begin position="149"/>
        <end position="159"/>
    </location>
</feature>
<organism evidence="3">
    <name type="scientific">Fagus sylvatica</name>
    <name type="common">Beechnut</name>
    <dbReference type="NCBI Taxonomy" id="28930"/>
    <lineage>
        <taxon>Eukaryota</taxon>
        <taxon>Viridiplantae</taxon>
        <taxon>Streptophyta</taxon>
        <taxon>Embryophyta</taxon>
        <taxon>Tracheophyta</taxon>
        <taxon>Spermatophyta</taxon>
        <taxon>Magnoliopsida</taxon>
        <taxon>eudicotyledons</taxon>
        <taxon>Gunneridae</taxon>
        <taxon>Pentapetalae</taxon>
        <taxon>rosids</taxon>
        <taxon>fabids</taxon>
        <taxon>Fagales</taxon>
        <taxon>Fagaceae</taxon>
        <taxon>Fagus</taxon>
    </lineage>
</organism>
<feature type="compositionally biased region" description="Basic and acidic residues" evidence="1">
    <location>
        <begin position="129"/>
        <end position="148"/>
    </location>
</feature>
<protein>
    <submittedName>
        <fullName evidence="3">Uncharacterized protein</fullName>
    </submittedName>
</protein>
<reference evidence="3" key="1">
    <citation type="submission" date="2018-02" db="EMBL/GenBank/DDBJ databases">
        <authorList>
            <person name="Cohen D.B."/>
            <person name="Kent A.D."/>
        </authorList>
    </citation>
    <scope>NUCLEOTIDE SEQUENCE</scope>
</reference>
<evidence type="ECO:0000256" key="1">
    <source>
        <dbReference type="SAM" id="MobiDB-lite"/>
    </source>
</evidence>
<keyword evidence="2" id="KW-0812">Transmembrane</keyword>
<dbReference type="AlphaFoldDB" id="A0A2N9GEJ3"/>
<dbReference type="EMBL" id="OIVN01001812">
    <property type="protein sequence ID" value="SPC97915.1"/>
    <property type="molecule type" value="Genomic_DNA"/>
</dbReference>
<sequence length="584" mass="65588">MISLFDTCPSFTGHVLRSDGSFRMPEVFNYLNPRKQFLLLFSYFIFPFFLALCSAAFVLVLLALLSFSGVCRTAESEGRPISFGDLIPSGCVLHRLSEELFELVFPALNTWREVRALMVSEGGSWTSVRSEDLPEGLSDRDEGTRSLEETPSISGSSEGENIRFRRTSSFGFLSRTKLHVRPRYGDVAFYEADFNARREVSLTAPDEGVAWTILTSSPGQLAPKCLEDGRSGVWFMWKVLSEGKDDLTLDELACFVTSRARYPPLPGFWSLNMRQEGFEVGSGAHHRPTGKWKDNLCLSSVETIGRVSCVRRTTISSRVRRKWGVPFVLWSLKRPTLSSDGHNRVLRALHHNQHHYKHFVRPELLAQYSFGPEPSEDVLSLQEINQKRMATAKLNREKLRKMMASQQDEAPLTIGKKRKTELSLFPPRRIEVMSRFPAEPSSSRSVEKGADVYLGMPPWPVGLTELTVIANRCTQVGGGTVEAEGSDVGSRSSQSKVSERRCWNPNLQLLKSLLSRTSNRPKRLTTTIPNIFCPASSFLKKQAKEKYPELDFEAFQPFDDDESVMPGDDGNVGPSSQMDDDATS</sequence>
<proteinExistence type="predicted"/>
<gene>
    <name evidence="3" type="ORF">FSB_LOCUS25797</name>
</gene>
<keyword evidence="2" id="KW-1133">Transmembrane helix</keyword>